<dbReference type="PANTHER" id="PTHR47723">
    <property type="entry name" value="OS05G0353850 PROTEIN"/>
    <property type="match status" value="1"/>
</dbReference>
<dbReference type="InterPro" id="IPR053151">
    <property type="entry name" value="RNase_H-like"/>
</dbReference>
<reference evidence="1 2" key="1">
    <citation type="submission" date="2024-04" db="EMBL/GenBank/DDBJ databases">
        <authorList>
            <person name="Fracassetti M."/>
        </authorList>
    </citation>
    <scope>NUCLEOTIDE SEQUENCE [LARGE SCALE GENOMIC DNA]</scope>
</reference>
<dbReference type="Proteomes" id="UP001497516">
    <property type="component" value="Chromosome 7"/>
</dbReference>
<gene>
    <name evidence="1" type="ORF">LTRI10_LOCUS43002</name>
</gene>
<dbReference type="PANTHER" id="PTHR47723:SF13">
    <property type="entry name" value="PUTATIVE-RELATED"/>
    <property type="match status" value="1"/>
</dbReference>
<name>A0AAV2FYB6_9ROSI</name>
<dbReference type="EMBL" id="OZ034820">
    <property type="protein sequence ID" value="CAL1403037.1"/>
    <property type="molecule type" value="Genomic_DNA"/>
</dbReference>
<accession>A0AAV2FYB6</accession>
<protein>
    <recommendedName>
        <fullName evidence="3">RNase H type-1 domain-containing protein</fullName>
    </recommendedName>
</protein>
<dbReference type="AlphaFoldDB" id="A0AAV2FYB6"/>
<evidence type="ECO:0000313" key="2">
    <source>
        <dbReference type="Proteomes" id="UP001497516"/>
    </source>
</evidence>
<organism evidence="1 2">
    <name type="scientific">Linum trigynum</name>
    <dbReference type="NCBI Taxonomy" id="586398"/>
    <lineage>
        <taxon>Eukaryota</taxon>
        <taxon>Viridiplantae</taxon>
        <taxon>Streptophyta</taxon>
        <taxon>Embryophyta</taxon>
        <taxon>Tracheophyta</taxon>
        <taxon>Spermatophyta</taxon>
        <taxon>Magnoliopsida</taxon>
        <taxon>eudicotyledons</taxon>
        <taxon>Gunneridae</taxon>
        <taxon>Pentapetalae</taxon>
        <taxon>rosids</taxon>
        <taxon>fabids</taxon>
        <taxon>Malpighiales</taxon>
        <taxon>Linaceae</taxon>
        <taxon>Linum</taxon>
    </lineage>
</organism>
<sequence>MCNIKKEQFSLEFGLLCWSLWKTRIDRIFAGKIVSPEAFLQRVQAWITVVRDALDKDRLIHQPNPPIRTEVEISWKPPPPEWVTLNTDGSVIGATGQAAAGGLLRDHLGRCLLAFTFKPGDLLYHPGRVEGCC</sequence>
<proteinExistence type="predicted"/>
<evidence type="ECO:0000313" key="1">
    <source>
        <dbReference type="EMBL" id="CAL1403037.1"/>
    </source>
</evidence>
<keyword evidence="2" id="KW-1185">Reference proteome</keyword>
<evidence type="ECO:0008006" key="3">
    <source>
        <dbReference type="Google" id="ProtNLM"/>
    </source>
</evidence>